<dbReference type="AlphaFoldDB" id="A0A8X7N6X0"/>
<dbReference type="EMBL" id="LWDG02000257">
    <property type="protein sequence ID" value="KAE8267114.1"/>
    <property type="molecule type" value="Genomic_DNA"/>
</dbReference>
<protein>
    <recommendedName>
        <fullName evidence="2">Formin GTPase-binding domain-containing protein</fullName>
    </recommendedName>
</protein>
<dbReference type="Proteomes" id="UP000078113">
    <property type="component" value="Unassembled WGS sequence"/>
</dbReference>
<feature type="domain" description="Formin GTPase-binding" evidence="2">
    <location>
        <begin position="119"/>
        <end position="345"/>
    </location>
</feature>
<dbReference type="InterPro" id="IPR016024">
    <property type="entry name" value="ARM-type_fold"/>
</dbReference>
<feature type="compositionally biased region" description="Low complexity" evidence="1">
    <location>
        <begin position="48"/>
        <end position="60"/>
    </location>
</feature>
<reference evidence="3" key="1">
    <citation type="submission" date="2016-04" db="EMBL/GenBank/DDBJ databases">
        <authorList>
            <person name="Nguyen H.D."/>
            <person name="Samba Siva P."/>
            <person name="Cullis J."/>
            <person name="Levesque C.A."/>
            <person name="Hambleton S."/>
        </authorList>
    </citation>
    <scope>NUCLEOTIDE SEQUENCE</scope>
    <source>
        <strain evidence="3">DAOMC 236422</strain>
    </source>
</reference>
<feature type="region of interest" description="Disordered" evidence="1">
    <location>
        <begin position="43"/>
        <end position="107"/>
    </location>
</feature>
<keyword evidence="4" id="KW-1185">Reference proteome</keyword>
<dbReference type="GO" id="GO:0003779">
    <property type="term" value="F:actin binding"/>
    <property type="evidence" value="ECO:0007669"/>
    <property type="project" value="InterPro"/>
</dbReference>
<comment type="caution">
    <text evidence="3">The sequence shown here is derived from an EMBL/GenBank/DDBJ whole genome shotgun (WGS) entry which is preliminary data.</text>
</comment>
<evidence type="ECO:0000313" key="3">
    <source>
        <dbReference type="EMBL" id="KAE8267114.1"/>
    </source>
</evidence>
<gene>
    <name evidence="3" type="ORF">A4X09_0g5230</name>
</gene>
<dbReference type="GO" id="GO:0030036">
    <property type="term" value="P:actin cytoskeleton organization"/>
    <property type="evidence" value="ECO:0007669"/>
    <property type="project" value="InterPro"/>
</dbReference>
<dbReference type="Pfam" id="PF06371">
    <property type="entry name" value="Drf_GBD"/>
    <property type="match status" value="1"/>
</dbReference>
<dbReference type="InterPro" id="IPR011989">
    <property type="entry name" value="ARM-like"/>
</dbReference>
<organism evidence="3 4">
    <name type="scientific">Tilletia walkeri</name>
    <dbReference type="NCBI Taxonomy" id="117179"/>
    <lineage>
        <taxon>Eukaryota</taxon>
        <taxon>Fungi</taxon>
        <taxon>Dikarya</taxon>
        <taxon>Basidiomycota</taxon>
        <taxon>Ustilaginomycotina</taxon>
        <taxon>Exobasidiomycetes</taxon>
        <taxon>Tilletiales</taxon>
        <taxon>Tilletiaceae</taxon>
        <taxon>Tilletia</taxon>
    </lineage>
</organism>
<proteinExistence type="predicted"/>
<dbReference type="InterPro" id="IPR010473">
    <property type="entry name" value="GTPase-bd"/>
</dbReference>
<reference evidence="3" key="2">
    <citation type="journal article" date="2019" name="IMA Fungus">
        <title>Genome sequencing and comparison of five Tilletia species to identify candidate genes for the detection of regulated species infecting wheat.</title>
        <authorList>
            <person name="Nguyen H.D.T."/>
            <person name="Sultana T."/>
            <person name="Kesanakurti P."/>
            <person name="Hambleton S."/>
        </authorList>
    </citation>
    <scope>NUCLEOTIDE SEQUENCE</scope>
    <source>
        <strain evidence="3">DAOMC 236422</strain>
    </source>
</reference>
<dbReference type="Gene3D" id="1.25.10.10">
    <property type="entry name" value="Leucine-rich Repeat Variant"/>
    <property type="match status" value="1"/>
</dbReference>
<feature type="compositionally biased region" description="Basic residues" evidence="1">
    <location>
        <begin position="18"/>
        <end position="31"/>
    </location>
</feature>
<dbReference type="GO" id="GO:0031267">
    <property type="term" value="F:small GTPase binding"/>
    <property type="evidence" value="ECO:0007669"/>
    <property type="project" value="InterPro"/>
</dbReference>
<sequence length="582" mass="64258">MYAHPSAAVASTPPRQQQHQHQHPHHARHVSSPRVIGMMASVQANGPQYQQQQQQQQQQQVGEKENSPLRSASPTKKGKAASQQQQLLGRSTAGEGSGSEGRSSGPLGILAAVSRGVIRQRPTGNMGNLDEEFDRLLNTLEVPDSLRSKLLTMSRSVKESMVRGQTLVQPPRSRSGSMPGNFFSPVEPQFVMAGPSRSGSANTIALNANGAGAKEVPEYFATHLKANDASRVDVARVRRLRVLLGSESPVWASEFIEHQGMAALCTRMKELIDMEWREEQHDDQLLHELLRCLSVLSRTDRAKAELSANTPEPFSSLVNLVFSEKKPGDLGTRKLIFDLVATLFSMRVTPTELSSRAVGDLQGKRHLGRCTQKVAGALRQERLRFHDPIVPSSSSVDWVLSLVLSLISNPRTPESDAMLDFISASHTPRPFKTYLLEVSGVCRDYFWIFCHAQNRYWDLASVNVGEVESPKVPGGATGSVEFEAMAYLTCHLRLINVLGSVLVERHAHPGPSEGTSAAFDFYVELFSSGMERILAVLRKSSQVYYQPTHLELARFFHLAARARFGIPPGLQVWQARPLQLQA</sequence>
<evidence type="ECO:0000256" key="1">
    <source>
        <dbReference type="SAM" id="MobiDB-lite"/>
    </source>
</evidence>
<dbReference type="SMART" id="SM01140">
    <property type="entry name" value="Drf_GBD"/>
    <property type="match status" value="1"/>
</dbReference>
<dbReference type="SUPFAM" id="SSF48371">
    <property type="entry name" value="ARM repeat"/>
    <property type="match status" value="1"/>
</dbReference>
<feature type="compositionally biased region" description="Low complexity" evidence="1">
    <location>
        <begin position="89"/>
        <end position="105"/>
    </location>
</feature>
<name>A0A8X7N6X0_9BASI</name>
<evidence type="ECO:0000259" key="2">
    <source>
        <dbReference type="SMART" id="SM01140"/>
    </source>
</evidence>
<evidence type="ECO:0000313" key="4">
    <source>
        <dbReference type="Proteomes" id="UP000078113"/>
    </source>
</evidence>
<feature type="region of interest" description="Disordered" evidence="1">
    <location>
        <begin position="1"/>
        <end position="31"/>
    </location>
</feature>
<accession>A0A8X7N6X0</accession>